<evidence type="ECO:0000256" key="1">
    <source>
        <dbReference type="ARBA" id="ARBA00006817"/>
    </source>
</evidence>
<dbReference type="InterPro" id="IPR023393">
    <property type="entry name" value="START-like_dom_sf"/>
</dbReference>
<dbReference type="AlphaFoldDB" id="A0AA97CRR6"/>
<dbReference type="CDD" id="cd07814">
    <property type="entry name" value="SRPBCC_CalC_Aha1-like"/>
    <property type="match status" value="1"/>
</dbReference>
<gene>
    <name evidence="3" type="ORF">MP11Mi_02720</name>
</gene>
<dbReference type="Gene3D" id="3.30.530.20">
    <property type="match status" value="1"/>
</dbReference>
<dbReference type="SUPFAM" id="SSF55961">
    <property type="entry name" value="Bet v1-like"/>
    <property type="match status" value="1"/>
</dbReference>
<dbReference type="Pfam" id="PF08327">
    <property type="entry name" value="AHSA1"/>
    <property type="match status" value="1"/>
</dbReference>
<comment type="similarity">
    <text evidence="1">Belongs to the AHA1 family.</text>
</comment>
<protein>
    <recommendedName>
        <fullName evidence="2">Activator of Hsp90 ATPase homologue 1/2-like C-terminal domain-containing protein</fullName>
    </recommendedName>
</protein>
<name>A0AA97CRR6_9ACTN</name>
<feature type="domain" description="Activator of Hsp90 ATPase homologue 1/2-like C-terminal" evidence="2">
    <location>
        <begin position="23"/>
        <end position="159"/>
    </location>
</feature>
<proteinExistence type="inferred from homology"/>
<organism evidence="3">
    <name type="scientific">Gordonia sp. MP11Mi</name>
    <dbReference type="NCBI Taxonomy" id="3022769"/>
    <lineage>
        <taxon>Bacteria</taxon>
        <taxon>Bacillati</taxon>
        <taxon>Actinomycetota</taxon>
        <taxon>Actinomycetes</taxon>
        <taxon>Mycobacteriales</taxon>
        <taxon>Gordoniaceae</taxon>
        <taxon>Gordonia</taxon>
    </lineage>
</organism>
<dbReference type="EMBL" id="CP128986">
    <property type="protein sequence ID" value="WOC11205.1"/>
    <property type="molecule type" value="Genomic_DNA"/>
</dbReference>
<reference evidence="3" key="1">
    <citation type="submission" date="2023-06" db="EMBL/GenBank/DDBJ databases">
        <title>Gordonia sp. nov. and Pseudochrobactrum sp. nov., two species isolated from the burying beetle Nicrophorus vespilloides.</title>
        <authorList>
            <person name="Poehlein A."/>
            <person name="Guzman J."/>
            <person name="Daniel R."/>
            <person name="Vilcinskas A."/>
        </authorList>
    </citation>
    <scope>NUCLEOTIDE SEQUENCE</scope>
    <source>
        <strain evidence="3">MP11Mi</strain>
    </source>
</reference>
<evidence type="ECO:0000313" key="3">
    <source>
        <dbReference type="EMBL" id="WOC11205.1"/>
    </source>
</evidence>
<sequence length="161" mass="17504">MPVIDVTTDTEALTLTITAEFAAPVESVWQVYADPRRLEQIWGPPTYPATFVEHDFTPGGRATYYMTSPDGEKFGGWWEFITIDATSSFTFRDGFADADLNPVDAMPVSVNTYTFSATDHGTRAVYAATYTSADELQKVLDMGIVEGASGAINQIDALLAA</sequence>
<evidence type="ECO:0000259" key="2">
    <source>
        <dbReference type="Pfam" id="PF08327"/>
    </source>
</evidence>
<dbReference type="InterPro" id="IPR013538">
    <property type="entry name" value="ASHA1/2-like_C"/>
</dbReference>
<accession>A0AA97CRR6</accession>
<dbReference type="RefSeq" id="WP_420040534.1">
    <property type="nucleotide sequence ID" value="NZ_CP128986.1"/>
</dbReference>